<gene>
    <name evidence="8" type="ordered locus">Dalk_1930</name>
</gene>
<keyword evidence="4" id="KW-0378">Hydrolase</keyword>
<dbReference type="KEGG" id="dal:Dalk_1930"/>
<reference evidence="8 9" key="1">
    <citation type="journal article" date="2012" name="Environ. Microbiol.">
        <title>The genome sequence of Desulfatibacillum alkenivorans AK-01: a blueprint for anaerobic alkane oxidation.</title>
        <authorList>
            <person name="Callaghan A.V."/>
            <person name="Morris B.E."/>
            <person name="Pereira I.A."/>
            <person name="McInerney M.J."/>
            <person name="Austin R.N."/>
            <person name="Groves J.T."/>
            <person name="Kukor J.J."/>
            <person name="Suflita J.M."/>
            <person name="Young L.Y."/>
            <person name="Zylstra G.J."/>
            <person name="Wawrik B."/>
        </authorList>
    </citation>
    <scope>NUCLEOTIDE SEQUENCE [LARGE SCALE GENOMIC DNA]</scope>
    <source>
        <strain evidence="8 9">AK-01</strain>
    </source>
</reference>
<dbReference type="Proteomes" id="UP000000739">
    <property type="component" value="Chromosome"/>
</dbReference>
<dbReference type="Pfam" id="PF03755">
    <property type="entry name" value="YicC-like_N"/>
    <property type="match status" value="1"/>
</dbReference>
<keyword evidence="2" id="KW-0540">Nuclease</keyword>
<dbReference type="RefSeq" id="WP_012611057.1">
    <property type="nucleotide sequence ID" value="NC_011768.1"/>
</dbReference>
<evidence type="ECO:0000256" key="5">
    <source>
        <dbReference type="ARBA" id="ARBA00035648"/>
    </source>
</evidence>
<dbReference type="Pfam" id="PF08340">
    <property type="entry name" value="YicC-like_C"/>
    <property type="match status" value="1"/>
</dbReference>
<dbReference type="NCBIfam" id="TIGR00255">
    <property type="entry name" value="YicC/YloC family endoribonuclease"/>
    <property type="match status" value="1"/>
</dbReference>
<dbReference type="EMBL" id="CP001322">
    <property type="protein sequence ID" value="ACL03627.1"/>
    <property type="molecule type" value="Genomic_DNA"/>
</dbReference>
<evidence type="ECO:0000256" key="3">
    <source>
        <dbReference type="ARBA" id="ARBA00022759"/>
    </source>
</evidence>
<feature type="domain" description="Endoribonuclease YicC-like C-terminal" evidence="7">
    <location>
        <begin position="176"/>
        <end position="293"/>
    </location>
</feature>
<dbReference type="AlphaFoldDB" id="B8FEV0"/>
<proteinExistence type="inferred from homology"/>
<dbReference type="InterPro" id="IPR013551">
    <property type="entry name" value="YicC-like_C"/>
</dbReference>
<dbReference type="InterPro" id="IPR013527">
    <property type="entry name" value="YicC-like_N"/>
</dbReference>
<comment type="cofactor">
    <cofactor evidence="1">
        <name>a divalent metal cation</name>
        <dbReference type="ChEBI" id="CHEBI:60240"/>
    </cofactor>
</comment>
<dbReference type="PANTHER" id="PTHR30636:SF3">
    <property type="entry name" value="UPF0701 PROTEIN YICC"/>
    <property type="match status" value="1"/>
</dbReference>
<keyword evidence="9" id="KW-1185">Reference proteome</keyword>
<feature type="domain" description="Endoribonuclease YicC-like N-terminal" evidence="6">
    <location>
        <begin position="2"/>
        <end position="156"/>
    </location>
</feature>
<evidence type="ECO:0000259" key="6">
    <source>
        <dbReference type="Pfam" id="PF03755"/>
    </source>
</evidence>
<protein>
    <submittedName>
        <fullName evidence="8">YicC domain protein</fullName>
    </submittedName>
</protein>
<comment type="similarity">
    <text evidence="5">Belongs to the YicC/YloC family.</text>
</comment>
<name>B8FEV0_DESAL</name>
<sequence length="293" mass="32460">MIHSMTAFARGEAQGDDKTISVEIRSVNHRFCEIAVRMPRPWIALEEKIKNRIRQSVSRGRVDVTVEVRSQGGSSQVYEADAALARNYYEAVKEVHKALGLSDPIPIDSIIRLNGVINASSVKPDLESDWSLLEQALSQALETLSSMRETEGAALYEDFLGRLKKLEESLESVSSMAASQPEVHLEKLKERLAALLEGAADLDPARLAQEAAFLADKSDITEEIVRARSHIAQFRDILDQEEPPGRSLNFLAQELHREFSTMGSKSSDAGLSHVVVAAKAEVEKIREQVQNVE</sequence>
<accession>B8FEV0</accession>
<organism evidence="8 9">
    <name type="scientific">Desulfatibacillum aliphaticivorans</name>
    <dbReference type="NCBI Taxonomy" id="218208"/>
    <lineage>
        <taxon>Bacteria</taxon>
        <taxon>Pseudomonadati</taxon>
        <taxon>Thermodesulfobacteriota</taxon>
        <taxon>Desulfobacteria</taxon>
        <taxon>Desulfobacterales</taxon>
        <taxon>Desulfatibacillaceae</taxon>
        <taxon>Desulfatibacillum</taxon>
    </lineage>
</organism>
<evidence type="ECO:0000256" key="2">
    <source>
        <dbReference type="ARBA" id="ARBA00022722"/>
    </source>
</evidence>
<evidence type="ECO:0000259" key="7">
    <source>
        <dbReference type="Pfam" id="PF08340"/>
    </source>
</evidence>
<dbReference type="eggNOG" id="COG1561">
    <property type="taxonomic scope" value="Bacteria"/>
</dbReference>
<evidence type="ECO:0000313" key="9">
    <source>
        <dbReference type="Proteomes" id="UP000000739"/>
    </source>
</evidence>
<evidence type="ECO:0000256" key="4">
    <source>
        <dbReference type="ARBA" id="ARBA00022801"/>
    </source>
</evidence>
<dbReference type="HOGENOM" id="CLU_076609_1_0_7"/>
<dbReference type="GO" id="GO:0016787">
    <property type="term" value="F:hydrolase activity"/>
    <property type="evidence" value="ECO:0007669"/>
    <property type="project" value="UniProtKB-KW"/>
</dbReference>
<dbReference type="GO" id="GO:0004521">
    <property type="term" value="F:RNA endonuclease activity"/>
    <property type="evidence" value="ECO:0007669"/>
    <property type="project" value="InterPro"/>
</dbReference>
<dbReference type="InterPro" id="IPR005229">
    <property type="entry name" value="YicC/YloC-like"/>
</dbReference>
<evidence type="ECO:0000313" key="8">
    <source>
        <dbReference type="EMBL" id="ACL03627.1"/>
    </source>
</evidence>
<evidence type="ECO:0000256" key="1">
    <source>
        <dbReference type="ARBA" id="ARBA00001968"/>
    </source>
</evidence>
<dbReference type="PANTHER" id="PTHR30636">
    <property type="entry name" value="UPF0701 PROTEIN YICC"/>
    <property type="match status" value="1"/>
</dbReference>
<keyword evidence="3" id="KW-0255">Endonuclease</keyword>